<reference evidence="8 9" key="1">
    <citation type="journal article" date="2015" name="Front. Microbiol.">
        <title>Genome sequence of the plant growth promoting endophytic yeast Rhodotorula graminis WP1.</title>
        <authorList>
            <person name="Firrincieli A."/>
            <person name="Otillar R."/>
            <person name="Salamov A."/>
            <person name="Schmutz J."/>
            <person name="Khan Z."/>
            <person name="Redman R.S."/>
            <person name="Fleck N.D."/>
            <person name="Lindquist E."/>
            <person name="Grigoriev I.V."/>
            <person name="Doty S.L."/>
        </authorList>
    </citation>
    <scope>NUCLEOTIDE SEQUENCE [LARGE SCALE GENOMIC DNA]</scope>
    <source>
        <strain evidence="8 9">WP1</strain>
    </source>
</reference>
<evidence type="ECO:0000256" key="3">
    <source>
        <dbReference type="ARBA" id="ARBA00023015"/>
    </source>
</evidence>
<keyword evidence="9" id="KW-1185">Reference proteome</keyword>
<proteinExistence type="inferred from homology"/>
<evidence type="ECO:0000256" key="5">
    <source>
        <dbReference type="ARBA" id="ARBA00023242"/>
    </source>
</evidence>
<dbReference type="OMA" id="YRTYQNE"/>
<dbReference type="CDD" id="cd08048">
    <property type="entry name" value="HFD_TAF11"/>
    <property type="match status" value="1"/>
</dbReference>
<feature type="region of interest" description="Disordered" evidence="6">
    <location>
        <begin position="1"/>
        <end position="140"/>
    </location>
</feature>
<dbReference type="GO" id="GO:0051123">
    <property type="term" value="P:RNA polymerase II preinitiation complex assembly"/>
    <property type="evidence" value="ECO:0007669"/>
    <property type="project" value="InterPro"/>
</dbReference>
<feature type="domain" description="TAFII28-like protein" evidence="7">
    <location>
        <begin position="144"/>
        <end position="225"/>
    </location>
</feature>
<dbReference type="GO" id="GO:0046982">
    <property type="term" value="F:protein heterodimerization activity"/>
    <property type="evidence" value="ECO:0007669"/>
    <property type="project" value="InterPro"/>
</dbReference>
<dbReference type="InterPro" id="IPR006809">
    <property type="entry name" value="TAFII28_dom"/>
</dbReference>
<gene>
    <name evidence="8" type="ORF">RHOBADRAFT_51140</name>
</gene>
<comment type="subcellular location">
    <subcellularLocation>
        <location evidence="1">Nucleus</location>
    </subcellularLocation>
</comment>
<feature type="compositionally biased region" description="Acidic residues" evidence="6">
    <location>
        <begin position="117"/>
        <end position="128"/>
    </location>
</feature>
<dbReference type="AlphaFoldDB" id="A0A194SGB5"/>
<dbReference type="GeneID" id="28976126"/>
<dbReference type="Pfam" id="PF04719">
    <property type="entry name" value="TAFII28"/>
    <property type="match status" value="1"/>
</dbReference>
<dbReference type="SUPFAM" id="SSF47113">
    <property type="entry name" value="Histone-fold"/>
    <property type="match status" value="1"/>
</dbReference>
<dbReference type="STRING" id="578459.A0A194SGB5"/>
<dbReference type="GO" id="GO:0016251">
    <property type="term" value="F:RNA polymerase II general transcription initiation factor activity"/>
    <property type="evidence" value="ECO:0007669"/>
    <property type="project" value="TreeGrafter"/>
</dbReference>
<evidence type="ECO:0000256" key="2">
    <source>
        <dbReference type="ARBA" id="ARBA00009788"/>
    </source>
</evidence>
<evidence type="ECO:0000256" key="6">
    <source>
        <dbReference type="SAM" id="MobiDB-lite"/>
    </source>
</evidence>
<protein>
    <recommendedName>
        <fullName evidence="7">TAFII28-like protein domain-containing protein</fullName>
    </recommendedName>
</protein>
<dbReference type="PANTHER" id="PTHR13218:SF8">
    <property type="entry name" value="TRANSCRIPTION INITIATION FACTOR TFIID SUBUNIT 11"/>
    <property type="match status" value="1"/>
</dbReference>
<dbReference type="InterPro" id="IPR009072">
    <property type="entry name" value="Histone-fold"/>
</dbReference>
<evidence type="ECO:0000313" key="9">
    <source>
        <dbReference type="Proteomes" id="UP000053890"/>
    </source>
</evidence>
<evidence type="ECO:0000256" key="4">
    <source>
        <dbReference type="ARBA" id="ARBA00023163"/>
    </source>
</evidence>
<keyword evidence="4" id="KW-0804">Transcription</keyword>
<dbReference type="RefSeq" id="XP_018274755.1">
    <property type="nucleotide sequence ID" value="XM_018415678.1"/>
</dbReference>
<evidence type="ECO:0000256" key="1">
    <source>
        <dbReference type="ARBA" id="ARBA00004123"/>
    </source>
</evidence>
<sequence>MKRALSTAGSPPPASAPKPKKPRAARPRKPTKKAQAAAAAAAAAAGGDAGSPGASGADSPFPVGASSPPAASASAVGSPARGRSASVAVEGGAGRGRAGTAEEGGAAGAEPGPPQGEAEEPEDAEDEFGSNQREAAKQKEDVRVLLDHFDEAQNDRYDTYRRSGLNKGSVKKVVNQVLGQSVSQSIVTVVRGVAKVFVGELVEKARAVNPHAGSLTPQDLREAYRLYLEEHEGAGMGGATRRKKLFVR</sequence>
<keyword evidence="3" id="KW-0805">Transcription regulation</keyword>
<organism evidence="8 9">
    <name type="scientific">Rhodotorula graminis (strain WP1)</name>
    <dbReference type="NCBI Taxonomy" id="578459"/>
    <lineage>
        <taxon>Eukaryota</taxon>
        <taxon>Fungi</taxon>
        <taxon>Dikarya</taxon>
        <taxon>Basidiomycota</taxon>
        <taxon>Pucciniomycotina</taxon>
        <taxon>Microbotryomycetes</taxon>
        <taxon>Sporidiobolales</taxon>
        <taxon>Sporidiobolaceae</taxon>
        <taxon>Rhodotorula</taxon>
    </lineage>
</organism>
<keyword evidence="5" id="KW-0539">Nucleus</keyword>
<dbReference type="Gene3D" id="1.10.20.10">
    <property type="entry name" value="Histone, subunit A"/>
    <property type="match status" value="1"/>
</dbReference>
<evidence type="ECO:0000259" key="7">
    <source>
        <dbReference type="Pfam" id="PF04719"/>
    </source>
</evidence>
<dbReference type="PANTHER" id="PTHR13218">
    <property type="entry name" value="TRANSCRIPTION INITIATION FACTOR TFIID SUBUNIT 11-RELATED"/>
    <property type="match status" value="1"/>
</dbReference>
<dbReference type="Proteomes" id="UP000053890">
    <property type="component" value="Unassembled WGS sequence"/>
</dbReference>
<feature type="compositionally biased region" description="Low complexity" evidence="6">
    <location>
        <begin position="33"/>
        <end position="90"/>
    </location>
</feature>
<dbReference type="GO" id="GO:0005669">
    <property type="term" value="C:transcription factor TFIID complex"/>
    <property type="evidence" value="ECO:0007669"/>
    <property type="project" value="InterPro"/>
</dbReference>
<dbReference type="OrthoDB" id="28335at2759"/>
<comment type="similarity">
    <text evidence="2">Belongs to the TAF11 family.</text>
</comment>
<dbReference type="EMBL" id="KQ474073">
    <property type="protein sequence ID" value="KPV78706.1"/>
    <property type="molecule type" value="Genomic_DNA"/>
</dbReference>
<name>A0A194SGB5_RHOGW</name>
<evidence type="ECO:0000313" key="8">
    <source>
        <dbReference type="EMBL" id="KPV78706.1"/>
    </source>
</evidence>
<dbReference type="InterPro" id="IPR045127">
    <property type="entry name" value="TAF11-like"/>
</dbReference>
<accession>A0A194SGB5</accession>
<feature type="compositionally biased region" description="Low complexity" evidence="6">
    <location>
        <begin position="98"/>
        <end position="110"/>
    </location>
</feature>
<feature type="compositionally biased region" description="Basic residues" evidence="6">
    <location>
        <begin position="18"/>
        <end position="32"/>
    </location>
</feature>